<accession>A0A1G9HEP5</accession>
<dbReference type="Gene3D" id="1.10.1740.10">
    <property type="match status" value="1"/>
</dbReference>
<evidence type="ECO:0000256" key="4">
    <source>
        <dbReference type="ARBA" id="ARBA00023163"/>
    </source>
</evidence>
<dbReference type="Proteomes" id="UP000528432">
    <property type="component" value="Unassembled WGS sequence"/>
</dbReference>
<evidence type="ECO:0000313" key="8">
    <source>
        <dbReference type="EMBL" id="SDL11491.1"/>
    </source>
</evidence>
<dbReference type="InterPro" id="IPR014284">
    <property type="entry name" value="RNA_pol_sigma-70_dom"/>
</dbReference>
<dbReference type="PANTHER" id="PTHR43133:SF60">
    <property type="entry name" value="RNA POLYMERASE SIGMA FACTOR SIGV"/>
    <property type="match status" value="1"/>
</dbReference>
<dbReference type="InterPro" id="IPR007627">
    <property type="entry name" value="RNA_pol_sigma70_r2"/>
</dbReference>
<evidence type="ECO:0000256" key="3">
    <source>
        <dbReference type="ARBA" id="ARBA00023082"/>
    </source>
</evidence>
<feature type="domain" description="RNA polymerase sigma factor 70 region 4 type 2" evidence="6">
    <location>
        <begin position="136"/>
        <end position="188"/>
    </location>
</feature>
<dbReference type="STRING" id="1494.SAMN05216497_10794"/>
<dbReference type="InterPro" id="IPR013325">
    <property type="entry name" value="RNA_pol_sigma_r2"/>
</dbReference>
<dbReference type="EMBL" id="FNGL01000007">
    <property type="protein sequence ID" value="SDL11491.1"/>
    <property type="molecule type" value="Genomic_DNA"/>
</dbReference>
<dbReference type="GO" id="GO:0006352">
    <property type="term" value="P:DNA-templated transcription initiation"/>
    <property type="evidence" value="ECO:0007669"/>
    <property type="project" value="InterPro"/>
</dbReference>
<dbReference type="Pfam" id="PF04542">
    <property type="entry name" value="Sigma70_r2"/>
    <property type="match status" value="1"/>
</dbReference>
<dbReference type="GO" id="GO:0016987">
    <property type="term" value="F:sigma factor activity"/>
    <property type="evidence" value="ECO:0007669"/>
    <property type="project" value="UniProtKB-KW"/>
</dbReference>
<evidence type="ECO:0000313" key="10">
    <source>
        <dbReference type="Proteomes" id="UP000528432"/>
    </source>
</evidence>
<evidence type="ECO:0000256" key="1">
    <source>
        <dbReference type="ARBA" id="ARBA00010641"/>
    </source>
</evidence>
<name>A0A1G9HEP5_CLOCO</name>
<proteinExistence type="inferred from homology"/>
<reference evidence="8 9" key="1">
    <citation type="submission" date="2016-10" db="EMBL/GenBank/DDBJ databases">
        <authorList>
            <person name="Varghese N."/>
            <person name="Submissions S."/>
        </authorList>
    </citation>
    <scope>NUCLEOTIDE SEQUENCE [LARGE SCALE GENOMIC DNA]</scope>
    <source>
        <strain evidence="8 9">NLAE-zl-C224</strain>
    </source>
</reference>
<protein>
    <submittedName>
        <fullName evidence="7">RNA polymerase sigma factor</fullName>
    </submittedName>
    <submittedName>
        <fullName evidence="8">RNA polymerase sigma-70 factor, ECF subfamily</fullName>
    </submittedName>
</protein>
<dbReference type="SUPFAM" id="SSF88946">
    <property type="entry name" value="Sigma2 domain of RNA polymerase sigma factors"/>
    <property type="match status" value="1"/>
</dbReference>
<dbReference type="InterPro" id="IPR013249">
    <property type="entry name" value="RNA_pol_sigma70_r4_t2"/>
</dbReference>
<evidence type="ECO:0000313" key="9">
    <source>
        <dbReference type="Proteomes" id="UP000198811"/>
    </source>
</evidence>
<organism evidence="7 10">
    <name type="scientific">Clostridium cochlearium</name>
    <dbReference type="NCBI Taxonomy" id="1494"/>
    <lineage>
        <taxon>Bacteria</taxon>
        <taxon>Bacillati</taxon>
        <taxon>Bacillota</taxon>
        <taxon>Clostridia</taxon>
        <taxon>Eubacteriales</taxon>
        <taxon>Clostridiaceae</taxon>
        <taxon>Clostridium</taxon>
    </lineage>
</organism>
<keyword evidence="4" id="KW-0804">Transcription</keyword>
<dbReference type="Gene3D" id="1.10.10.10">
    <property type="entry name" value="Winged helix-like DNA-binding domain superfamily/Winged helix DNA-binding domain"/>
    <property type="match status" value="1"/>
</dbReference>
<dbReference type="PANTHER" id="PTHR43133">
    <property type="entry name" value="RNA POLYMERASE ECF-TYPE SIGMA FACTO"/>
    <property type="match status" value="1"/>
</dbReference>
<dbReference type="InterPro" id="IPR036388">
    <property type="entry name" value="WH-like_DNA-bd_sf"/>
</dbReference>
<dbReference type="RefSeq" id="WP_171302935.1">
    <property type="nucleotide sequence ID" value="NZ_CP173238.1"/>
</dbReference>
<dbReference type="Pfam" id="PF08281">
    <property type="entry name" value="Sigma70_r4_2"/>
    <property type="match status" value="1"/>
</dbReference>
<feature type="domain" description="RNA polymerase sigma-70 region 2" evidence="5">
    <location>
        <begin position="30"/>
        <end position="97"/>
    </location>
</feature>
<keyword evidence="9" id="KW-1185">Reference proteome</keyword>
<keyword evidence="3" id="KW-0731">Sigma factor</keyword>
<sequence length="198" mass="24233">MGKEQEGDNLYEKNIHSIYKKDKDLAIKILINEYKDFVYRFSFYLCKNSMESDDLFQDTWVKVLKNIDKYTWNDRFEPWIRTICLNTYKDKYRKSKRWLNIIKHYFNEEKKEKEIINFPSKNNLPEKEIIKNEEKELLKKAVNKLKDDYRIPIILYYFERVSYKEISEIMLIPEGTIKSRLNKARKLLKEYVEVELNG</sequence>
<dbReference type="NCBIfam" id="NF009174">
    <property type="entry name" value="PRK12522.1"/>
    <property type="match status" value="1"/>
</dbReference>
<reference evidence="7 10" key="2">
    <citation type="submission" date="2020-05" db="EMBL/GenBank/DDBJ databases">
        <title>Draft genome sequence of Clostridium cochlearium strain AGROS13 isolated from a sheep dairy farm in New Zealand.</title>
        <authorList>
            <person name="Gupta T.B."/>
            <person name="Jauregui R."/>
            <person name="Risson A.N."/>
            <person name="Brightwell G."/>
            <person name="Maclean P."/>
        </authorList>
    </citation>
    <scope>NUCLEOTIDE SEQUENCE [LARGE SCALE GENOMIC DNA]</scope>
    <source>
        <strain evidence="7 10">AGROS13</strain>
    </source>
</reference>
<dbReference type="InterPro" id="IPR013324">
    <property type="entry name" value="RNA_pol_sigma_r3/r4-like"/>
</dbReference>
<keyword evidence="2" id="KW-0805">Transcription regulation</keyword>
<dbReference type="InterPro" id="IPR039425">
    <property type="entry name" value="RNA_pol_sigma-70-like"/>
</dbReference>
<evidence type="ECO:0000259" key="5">
    <source>
        <dbReference type="Pfam" id="PF04542"/>
    </source>
</evidence>
<dbReference type="CDD" id="cd06171">
    <property type="entry name" value="Sigma70_r4"/>
    <property type="match status" value="1"/>
</dbReference>
<dbReference type="NCBIfam" id="TIGR02937">
    <property type="entry name" value="sigma70-ECF"/>
    <property type="match status" value="1"/>
</dbReference>
<dbReference type="GO" id="GO:0003677">
    <property type="term" value="F:DNA binding"/>
    <property type="evidence" value="ECO:0007669"/>
    <property type="project" value="InterPro"/>
</dbReference>
<dbReference type="Proteomes" id="UP000198811">
    <property type="component" value="Unassembled WGS sequence"/>
</dbReference>
<dbReference type="EMBL" id="JABFIF010000003">
    <property type="protein sequence ID" value="NOH15424.1"/>
    <property type="molecule type" value="Genomic_DNA"/>
</dbReference>
<comment type="caution">
    <text evidence="7">The sequence shown here is derived from an EMBL/GenBank/DDBJ whole genome shotgun (WGS) entry which is preliminary data.</text>
</comment>
<evidence type="ECO:0000256" key="2">
    <source>
        <dbReference type="ARBA" id="ARBA00023015"/>
    </source>
</evidence>
<evidence type="ECO:0000313" key="7">
    <source>
        <dbReference type="EMBL" id="NOH15424.1"/>
    </source>
</evidence>
<dbReference type="AlphaFoldDB" id="A0A1G9HEP5"/>
<dbReference type="SUPFAM" id="SSF88659">
    <property type="entry name" value="Sigma3 and sigma4 domains of RNA polymerase sigma factors"/>
    <property type="match status" value="1"/>
</dbReference>
<evidence type="ECO:0000259" key="6">
    <source>
        <dbReference type="Pfam" id="PF08281"/>
    </source>
</evidence>
<comment type="similarity">
    <text evidence="1">Belongs to the sigma-70 factor family. ECF subfamily.</text>
</comment>
<gene>
    <name evidence="7" type="ORF">HMJ28_03325</name>
    <name evidence="8" type="ORF">SAMN05216497_10794</name>
</gene>